<organism evidence="3 4">
    <name type="scientific">Candidatus Wallbacteria bacterium HGW-Wallbacteria-1</name>
    <dbReference type="NCBI Taxonomy" id="2013854"/>
    <lineage>
        <taxon>Bacteria</taxon>
        <taxon>Candidatus Walliibacteriota</taxon>
    </lineage>
</organism>
<reference evidence="3 4" key="1">
    <citation type="journal article" date="2017" name="ISME J.">
        <title>Potential for microbial H2 and metal transformations associated with novel bacteria and archaea in deep terrestrial subsurface sediments.</title>
        <authorList>
            <person name="Hernsdorf A.W."/>
            <person name="Amano Y."/>
            <person name="Miyakawa K."/>
            <person name="Ise K."/>
            <person name="Suzuki Y."/>
            <person name="Anantharaman K."/>
            <person name="Probst A."/>
            <person name="Burstein D."/>
            <person name="Thomas B.C."/>
            <person name="Banfield J.F."/>
        </authorList>
    </citation>
    <scope>NUCLEOTIDE SEQUENCE [LARGE SCALE GENOMIC DNA]</scope>
    <source>
        <strain evidence="3">HGW-Wallbacteria-1</strain>
    </source>
</reference>
<evidence type="ECO:0000313" key="4">
    <source>
        <dbReference type="Proteomes" id="UP000233256"/>
    </source>
</evidence>
<dbReference type="EMBL" id="PGXC01000027">
    <property type="protein sequence ID" value="PKK89028.1"/>
    <property type="molecule type" value="Genomic_DNA"/>
</dbReference>
<evidence type="ECO:0000256" key="2">
    <source>
        <dbReference type="SAM" id="Phobius"/>
    </source>
</evidence>
<keyword evidence="2" id="KW-0472">Membrane</keyword>
<accession>A0A2N1PL07</accession>
<keyword evidence="1" id="KW-0175">Coiled coil</keyword>
<sequence>MKYLKKFINHLVSNHYTIMFLGIIFIISGVVNLSKNLFSDVLGISFDFTQSLIFMGIFNVLLAVSFIIIGTQDIENAISSEPESPQVPNSDSAFNEIKTKIANLEKRILELEENLKSKNTA</sequence>
<feature type="transmembrane region" description="Helical" evidence="2">
    <location>
        <begin position="12"/>
        <end position="31"/>
    </location>
</feature>
<evidence type="ECO:0008006" key="5">
    <source>
        <dbReference type="Google" id="ProtNLM"/>
    </source>
</evidence>
<protein>
    <recommendedName>
        <fullName evidence="5">DUF1003 domain-containing protein</fullName>
    </recommendedName>
</protein>
<feature type="transmembrane region" description="Helical" evidence="2">
    <location>
        <begin position="51"/>
        <end position="70"/>
    </location>
</feature>
<dbReference type="AlphaFoldDB" id="A0A2N1PL07"/>
<proteinExistence type="predicted"/>
<evidence type="ECO:0000256" key="1">
    <source>
        <dbReference type="SAM" id="Coils"/>
    </source>
</evidence>
<feature type="coiled-coil region" evidence="1">
    <location>
        <begin position="94"/>
        <end position="121"/>
    </location>
</feature>
<name>A0A2N1PL07_9BACT</name>
<keyword evidence="2" id="KW-0812">Transmembrane</keyword>
<dbReference type="Proteomes" id="UP000233256">
    <property type="component" value="Unassembled WGS sequence"/>
</dbReference>
<evidence type="ECO:0000313" key="3">
    <source>
        <dbReference type="EMBL" id="PKK89028.1"/>
    </source>
</evidence>
<comment type="caution">
    <text evidence="3">The sequence shown here is derived from an EMBL/GenBank/DDBJ whole genome shotgun (WGS) entry which is preliminary data.</text>
</comment>
<keyword evidence="2" id="KW-1133">Transmembrane helix</keyword>
<gene>
    <name evidence="3" type="ORF">CVV64_16205</name>
</gene>